<evidence type="ECO:0000313" key="3">
    <source>
        <dbReference type="Proteomes" id="UP001215280"/>
    </source>
</evidence>
<feature type="compositionally biased region" description="Basic residues" evidence="1">
    <location>
        <begin position="87"/>
        <end position="99"/>
    </location>
</feature>
<sequence length="145" mass="16605">MAKRKRSHRRVQRVVSSSSSSSESDDDERRSSDSESSDRSPSPQLGPDATQEALYRALRKQQKLVNEAKGEAKRVRRKLADVTNASKPHKGRKKQKKDHVRLAADSELEEARVLGRKFAVTKMLWLRDKKHVFTTEVDDTYNSLE</sequence>
<dbReference type="EMBL" id="JARJLG010000028">
    <property type="protein sequence ID" value="KAJ7768111.1"/>
    <property type="molecule type" value="Genomic_DNA"/>
</dbReference>
<name>A0AAD7JN26_9AGAR</name>
<keyword evidence="3" id="KW-1185">Reference proteome</keyword>
<feature type="region of interest" description="Disordered" evidence="1">
    <location>
        <begin position="1"/>
        <end position="52"/>
    </location>
</feature>
<dbReference type="AlphaFoldDB" id="A0AAD7JN26"/>
<proteinExistence type="predicted"/>
<dbReference type="Proteomes" id="UP001215280">
    <property type="component" value="Unassembled WGS sequence"/>
</dbReference>
<feature type="region of interest" description="Disordered" evidence="1">
    <location>
        <begin position="65"/>
        <end position="101"/>
    </location>
</feature>
<protein>
    <submittedName>
        <fullName evidence="2">Uncharacterized protein</fullName>
    </submittedName>
</protein>
<organism evidence="2 3">
    <name type="scientific">Mycena maculata</name>
    <dbReference type="NCBI Taxonomy" id="230809"/>
    <lineage>
        <taxon>Eukaryota</taxon>
        <taxon>Fungi</taxon>
        <taxon>Dikarya</taxon>
        <taxon>Basidiomycota</taxon>
        <taxon>Agaricomycotina</taxon>
        <taxon>Agaricomycetes</taxon>
        <taxon>Agaricomycetidae</taxon>
        <taxon>Agaricales</taxon>
        <taxon>Marasmiineae</taxon>
        <taxon>Mycenaceae</taxon>
        <taxon>Mycena</taxon>
    </lineage>
</organism>
<feature type="compositionally biased region" description="Basic residues" evidence="1">
    <location>
        <begin position="1"/>
        <end position="12"/>
    </location>
</feature>
<evidence type="ECO:0000313" key="2">
    <source>
        <dbReference type="EMBL" id="KAJ7768111.1"/>
    </source>
</evidence>
<gene>
    <name evidence="2" type="ORF">DFH07DRAFT_1008729</name>
</gene>
<comment type="caution">
    <text evidence="2">The sequence shown here is derived from an EMBL/GenBank/DDBJ whole genome shotgun (WGS) entry which is preliminary data.</text>
</comment>
<reference evidence="2" key="1">
    <citation type="submission" date="2023-03" db="EMBL/GenBank/DDBJ databases">
        <title>Massive genome expansion in bonnet fungi (Mycena s.s.) driven by repeated elements and novel gene families across ecological guilds.</title>
        <authorList>
            <consortium name="Lawrence Berkeley National Laboratory"/>
            <person name="Harder C.B."/>
            <person name="Miyauchi S."/>
            <person name="Viragh M."/>
            <person name="Kuo A."/>
            <person name="Thoen E."/>
            <person name="Andreopoulos B."/>
            <person name="Lu D."/>
            <person name="Skrede I."/>
            <person name="Drula E."/>
            <person name="Henrissat B."/>
            <person name="Morin E."/>
            <person name="Kohler A."/>
            <person name="Barry K."/>
            <person name="LaButti K."/>
            <person name="Morin E."/>
            <person name="Salamov A."/>
            <person name="Lipzen A."/>
            <person name="Mereny Z."/>
            <person name="Hegedus B."/>
            <person name="Baldrian P."/>
            <person name="Stursova M."/>
            <person name="Weitz H."/>
            <person name="Taylor A."/>
            <person name="Grigoriev I.V."/>
            <person name="Nagy L.G."/>
            <person name="Martin F."/>
            <person name="Kauserud H."/>
        </authorList>
    </citation>
    <scope>NUCLEOTIDE SEQUENCE</scope>
    <source>
        <strain evidence="2">CBHHK188m</strain>
    </source>
</reference>
<accession>A0AAD7JN26</accession>
<feature type="compositionally biased region" description="Basic and acidic residues" evidence="1">
    <location>
        <begin position="27"/>
        <end position="38"/>
    </location>
</feature>
<evidence type="ECO:0000256" key="1">
    <source>
        <dbReference type="SAM" id="MobiDB-lite"/>
    </source>
</evidence>